<dbReference type="EMBL" id="SJTH01000084">
    <property type="protein sequence ID" value="TCJ01076.1"/>
    <property type="molecule type" value="Genomic_DNA"/>
</dbReference>
<keyword evidence="1" id="KW-0175">Coiled coil</keyword>
<protein>
    <submittedName>
        <fullName evidence="2">Uncharacterized protein</fullName>
    </submittedName>
</protein>
<dbReference type="AlphaFoldDB" id="A0A4R1AT46"/>
<name>A0A4R1AT46_9BACI</name>
<dbReference type="Proteomes" id="UP000293846">
    <property type="component" value="Unassembled WGS sequence"/>
</dbReference>
<keyword evidence="3" id="KW-1185">Reference proteome</keyword>
<evidence type="ECO:0000313" key="2">
    <source>
        <dbReference type="EMBL" id="TCJ01076.1"/>
    </source>
</evidence>
<reference evidence="2 3" key="1">
    <citation type="submission" date="2019-03" db="EMBL/GenBank/DDBJ databases">
        <authorList>
            <person name="Jensen L."/>
            <person name="Storgaard J."/>
            <person name="Sulaj E."/>
            <person name="Schramm A."/>
            <person name="Marshall I.P.G."/>
        </authorList>
    </citation>
    <scope>NUCLEOTIDE SEQUENCE [LARGE SCALE GENOMIC DNA]</scope>
    <source>
        <strain evidence="2 3">2017H2G3</strain>
    </source>
</reference>
<accession>A0A4R1AT46</accession>
<dbReference type="Gene3D" id="1.20.5.490">
    <property type="entry name" value="Single helix bin"/>
    <property type="match status" value="1"/>
</dbReference>
<organism evidence="2 3">
    <name type="scientific">Cytobacillus praedii</name>
    <dbReference type="NCBI Taxonomy" id="1742358"/>
    <lineage>
        <taxon>Bacteria</taxon>
        <taxon>Bacillati</taxon>
        <taxon>Bacillota</taxon>
        <taxon>Bacilli</taxon>
        <taxon>Bacillales</taxon>
        <taxon>Bacillaceae</taxon>
        <taxon>Cytobacillus</taxon>
    </lineage>
</organism>
<dbReference type="RefSeq" id="WP_131239326.1">
    <property type="nucleotide sequence ID" value="NZ_SJTH01000084.1"/>
</dbReference>
<gene>
    <name evidence="2" type="ORF">E0Y62_25760</name>
</gene>
<evidence type="ECO:0000313" key="3">
    <source>
        <dbReference type="Proteomes" id="UP000293846"/>
    </source>
</evidence>
<sequence>MTKKHKLNLVLNEIKQSDDPTIIPCTFIVLDYDKSGNNVIVSKDVALEGGKTLINKPIVAKYNEVEEINTKTDNFGSHEQYLGEDRYGNLTVKADTVPIGVFTTEGYELVVNINGEDKEVMAADAVLWRTRFSDACDLLLEWYESGITINTSCEYLYSNYSFQDGIEYHYSPIYFEGHAVLASENRGSQEIVLPAYESSRLLSFNEISKFNKLVAQAINQESKEEKNMKFLKKINELSHSDIRSLLYKQLDESLTQSEYSWISEVYDSYFVANLYKYDENDNLEYDKYFKFTYSKNEDVVSVDLDSKVEVMVKRDWVEVSQFETVQNELTEKNAKVEELSTQLNSKDNKISELETQVNSITTEKAEIEVKFNETTEKLTQLNSQVEALKPFKDQVELEKVEKALNEKKEFYSAKFKALNAVDKFDSEEVQELVKKSINETDEGKQAILQLNTMLVEMVVVEKETNPEDTVIRELSSKRENLIPTGDDFESRYSN</sequence>
<proteinExistence type="predicted"/>
<comment type="caution">
    <text evidence="2">The sequence shown here is derived from an EMBL/GenBank/DDBJ whole genome shotgun (WGS) entry which is preliminary data.</text>
</comment>
<feature type="coiled-coil region" evidence="1">
    <location>
        <begin position="322"/>
        <end position="384"/>
    </location>
</feature>
<evidence type="ECO:0000256" key="1">
    <source>
        <dbReference type="SAM" id="Coils"/>
    </source>
</evidence>
<dbReference type="OrthoDB" id="2329786at2"/>